<feature type="binding site" evidence="12">
    <location>
        <position position="222"/>
    </location>
    <ligand>
        <name>FAD</name>
        <dbReference type="ChEBI" id="CHEBI:57692"/>
    </ligand>
</feature>
<dbReference type="Gene3D" id="3.40.50.620">
    <property type="entry name" value="HUPs"/>
    <property type="match status" value="1"/>
</dbReference>
<feature type="site" description="Electron transfer via tryptophanyl radical" evidence="13">
    <location>
        <position position="308"/>
    </location>
</feature>
<sequence>MTTRIVWLRRDLRLADNPALHRAAQSAERLLVLYIHAPDEDAPWTAGAASQWWLHHSLQALSRQLDDAGSQLVVRRGDSLDVIRQCLQATGANSVYWNRLYTPMARTRDRNIKDALRADGVEVRSFNAALLNEPWTVETKSGGPYRVFTPFWKSIREQVGAVPPCPTPALPPAPEIDTGSIDSLQLHPRLNWADGFGAHWTPGSAGAEQRLQRFLQHALDDYDEGRNRPDLDATSGLSPHLHFGEIGPRQVVAAVDAASSDDGRTRSAQQADKFLSEIAWREFAHHLLFHYPETLDQPLNPRFRGFEWAGRDTDLNAWQQGQTGIPIVDAGMRQLWQTGWMHNRVRMIVGSLLTKNLRHHWQTGARWFWDTLVDADLANNTLGWQWIAGCGADAAPYFRIFNPVSQGEKFDPKGHYVRRFVPELSKLPDRHIHAPWTAPDHLLRRAGVRIGKDYPQPIVDLKSSRQAALAAYDKIKG</sequence>
<keyword evidence="16" id="KW-0456">Lyase</keyword>
<keyword evidence="17" id="KW-1185">Reference proteome</keyword>
<evidence type="ECO:0000256" key="4">
    <source>
        <dbReference type="ARBA" id="ARBA00014046"/>
    </source>
</evidence>
<comment type="cofactor">
    <cofactor evidence="12">
        <name>FAD</name>
        <dbReference type="ChEBI" id="CHEBI:57692"/>
    </cofactor>
    <text evidence="12">Binds 1 FAD per subunit.</text>
</comment>
<evidence type="ECO:0000256" key="1">
    <source>
        <dbReference type="ARBA" id="ARBA00001932"/>
    </source>
</evidence>
<feature type="binding site" evidence="12">
    <location>
        <begin position="234"/>
        <end position="238"/>
    </location>
    <ligand>
        <name>FAD</name>
        <dbReference type="ChEBI" id="CHEBI:57692"/>
    </ligand>
</feature>
<dbReference type="PANTHER" id="PTHR11455">
    <property type="entry name" value="CRYPTOCHROME"/>
    <property type="match status" value="1"/>
</dbReference>
<comment type="similarity">
    <text evidence="14">Belongs to the DNA photolyase family.</text>
</comment>
<dbReference type="AlphaFoldDB" id="A0A363UM88"/>
<evidence type="ECO:0000256" key="11">
    <source>
        <dbReference type="ARBA" id="ARBA00083107"/>
    </source>
</evidence>
<dbReference type="InterPro" id="IPR002081">
    <property type="entry name" value="Cryptochrome/DNA_photolyase_1"/>
</dbReference>
<feature type="binding site" evidence="12">
    <location>
        <position position="274"/>
    </location>
    <ligand>
        <name>FAD</name>
        <dbReference type="ChEBI" id="CHEBI:57692"/>
    </ligand>
</feature>
<comment type="similarity">
    <text evidence="2">Belongs to the DNA photolyase class-1 family.</text>
</comment>
<evidence type="ECO:0000256" key="2">
    <source>
        <dbReference type="ARBA" id="ARBA00005862"/>
    </source>
</evidence>
<dbReference type="GO" id="GO:0003904">
    <property type="term" value="F:deoxyribodipyrimidine photo-lyase activity"/>
    <property type="evidence" value="ECO:0007669"/>
    <property type="project" value="UniProtKB-EC"/>
</dbReference>
<evidence type="ECO:0000256" key="5">
    <source>
        <dbReference type="ARBA" id="ARBA00022630"/>
    </source>
</evidence>
<dbReference type="InterPro" id="IPR005101">
    <property type="entry name" value="Cryptochr/Photolyase_FAD-bd"/>
</dbReference>
<keyword evidence="5 12" id="KW-0285">Flavoprotein</keyword>
<gene>
    <name evidence="16" type="ORF">DEH80_06830</name>
</gene>
<dbReference type="Pfam" id="PF00875">
    <property type="entry name" value="DNA_photolyase"/>
    <property type="match status" value="1"/>
</dbReference>
<comment type="catalytic activity">
    <reaction evidence="9">
        <text>cyclobutadipyrimidine (in DNA) = 2 pyrimidine residues (in DNA).</text>
        <dbReference type="EC" id="4.1.99.3"/>
    </reaction>
</comment>
<comment type="caution">
    <text evidence="16">The sequence shown here is derived from an EMBL/GenBank/DDBJ whole genome shotgun (WGS) entry which is preliminary data.</text>
</comment>
<name>A0A363UM88_9GAMM</name>
<dbReference type="Gene3D" id="1.10.579.10">
    <property type="entry name" value="DNA Cyclobutane Dipyrimidine Photolyase, subunit A, domain 3"/>
    <property type="match status" value="1"/>
</dbReference>
<evidence type="ECO:0000313" key="17">
    <source>
        <dbReference type="Proteomes" id="UP000251800"/>
    </source>
</evidence>
<dbReference type="RefSeq" id="WP_109719734.1">
    <property type="nucleotide sequence ID" value="NZ_QEQK01000005.1"/>
</dbReference>
<evidence type="ECO:0000256" key="13">
    <source>
        <dbReference type="PIRSR" id="PIRSR602081-2"/>
    </source>
</evidence>
<dbReference type="GO" id="GO:0003677">
    <property type="term" value="F:DNA binding"/>
    <property type="evidence" value="ECO:0007669"/>
    <property type="project" value="TreeGrafter"/>
</dbReference>
<evidence type="ECO:0000256" key="9">
    <source>
        <dbReference type="ARBA" id="ARBA00033999"/>
    </source>
</evidence>
<evidence type="ECO:0000256" key="7">
    <source>
        <dbReference type="ARBA" id="ARBA00022991"/>
    </source>
</evidence>
<dbReference type="GO" id="GO:0009416">
    <property type="term" value="P:response to light stimulus"/>
    <property type="evidence" value="ECO:0007669"/>
    <property type="project" value="TreeGrafter"/>
</dbReference>
<feature type="site" description="Electron transfer via tryptophanyl radical" evidence="13">
    <location>
        <position position="384"/>
    </location>
</feature>
<accession>A0A363UM88</accession>
<feature type="binding site" evidence="12">
    <location>
        <begin position="374"/>
        <end position="376"/>
    </location>
    <ligand>
        <name>FAD</name>
        <dbReference type="ChEBI" id="CHEBI:57692"/>
    </ligand>
</feature>
<feature type="site" description="Electron transfer via tryptophanyl radical" evidence="13">
    <location>
        <position position="361"/>
    </location>
</feature>
<proteinExistence type="inferred from homology"/>
<dbReference type="PANTHER" id="PTHR11455:SF9">
    <property type="entry name" value="CRYPTOCHROME CIRCADIAN CLOCK 5 ISOFORM X1"/>
    <property type="match status" value="1"/>
</dbReference>
<dbReference type="SUPFAM" id="SSF52425">
    <property type="entry name" value="Cryptochrome/photolyase, N-terminal domain"/>
    <property type="match status" value="1"/>
</dbReference>
<comment type="function">
    <text evidence="10">Involved in repair of UV radiation-induced DNA damage. Catalyzes the light-dependent monomerization (300-600 nm) of cyclobutyl pyrimidine dimers (in cis-syn configuration), which are formed between adjacent bases on the same DNA strand upon exposure to ultraviolet radiation.</text>
</comment>
<dbReference type="InterPro" id="IPR018394">
    <property type="entry name" value="DNA_photolyase_1_CS_C"/>
</dbReference>
<evidence type="ECO:0000256" key="10">
    <source>
        <dbReference type="ARBA" id="ARBA00059220"/>
    </source>
</evidence>
<dbReference type="GO" id="GO:0071949">
    <property type="term" value="F:FAD binding"/>
    <property type="evidence" value="ECO:0007669"/>
    <property type="project" value="TreeGrafter"/>
</dbReference>
<keyword evidence="7 14" id="KW-0157">Chromophore</keyword>
<dbReference type="EMBL" id="QEQK01000005">
    <property type="protein sequence ID" value="PWN56539.1"/>
    <property type="molecule type" value="Genomic_DNA"/>
</dbReference>
<dbReference type="FunFam" id="1.10.579.10:FF:000003">
    <property type="entry name" value="Deoxyribodipyrimidine photo-lyase"/>
    <property type="match status" value="1"/>
</dbReference>
<dbReference type="InterPro" id="IPR036134">
    <property type="entry name" value="Crypto/Photolyase_FAD-like_sf"/>
</dbReference>
<feature type="domain" description="Photolyase/cryptochrome alpha/beta" evidence="15">
    <location>
        <begin position="2"/>
        <end position="131"/>
    </location>
</feature>
<organism evidence="16 17">
    <name type="scientific">Abyssibacter profundi</name>
    <dbReference type="NCBI Taxonomy" id="2182787"/>
    <lineage>
        <taxon>Bacteria</taxon>
        <taxon>Pseudomonadati</taxon>
        <taxon>Pseudomonadota</taxon>
        <taxon>Gammaproteobacteria</taxon>
        <taxon>Chromatiales</taxon>
        <taxon>Oceanococcaceae</taxon>
        <taxon>Abyssibacter</taxon>
    </lineage>
</organism>
<evidence type="ECO:0000256" key="6">
    <source>
        <dbReference type="ARBA" id="ARBA00022827"/>
    </source>
</evidence>
<dbReference type="Pfam" id="PF03441">
    <property type="entry name" value="FAD_binding_7"/>
    <property type="match status" value="1"/>
</dbReference>
<evidence type="ECO:0000313" key="16">
    <source>
        <dbReference type="EMBL" id="PWN56539.1"/>
    </source>
</evidence>
<protein>
    <recommendedName>
        <fullName evidence="4">Deoxyribodipyrimidine photo-lyase</fullName>
        <ecNumber evidence="3">4.1.99.3</ecNumber>
    </recommendedName>
    <alternativeName>
        <fullName evidence="8">DNA photolyase</fullName>
    </alternativeName>
    <alternativeName>
        <fullName evidence="11">Photoreactivating enzyme</fullName>
    </alternativeName>
</protein>
<evidence type="ECO:0000256" key="3">
    <source>
        <dbReference type="ARBA" id="ARBA00013149"/>
    </source>
</evidence>
<dbReference type="SUPFAM" id="SSF48173">
    <property type="entry name" value="Cryptochrome/photolyase FAD-binding domain"/>
    <property type="match status" value="1"/>
</dbReference>
<reference evidence="16 17" key="1">
    <citation type="submission" date="2018-05" db="EMBL/GenBank/DDBJ databases">
        <title>Abyssibacter profundi OUC007T gen. nov., sp. nov, a marine bacterium isolated from seawater of the Mariana Trench.</title>
        <authorList>
            <person name="Zhou S."/>
        </authorList>
    </citation>
    <scope>NUCLEOTIDE SEQUENCE [LARGE SCALE GENOMIC DNA]</scope>
    <source>
        <strain evidence="16 17">OUC007</strain>
    </source>
</reference>
<evidence type="ECO:0000259" key="15">
    <source>
        <dbReference type="PROSITE" id="PS51645"/>
    </source>
</evidence>
<dbReference type="OrthoDB" id="9772484at2"/>
<dbReference type="InterPro" id="IPR006050">
    <property type="entry name" value="DNA_photolyase_N"/>
</dbReference>
<dbReference type="GO" id="GO:0000719">
    <property type="term" value="P:photoreactive repair"/>
    <property type="evidence" value="ECO:0007669"/>
    <property type="project" value="UniProtKB-ARBA"/>
</dbReference>
<dbReference type="Gene3D" id="1.25.40.80">
    <property type="match status" value="1"/>
</dbReference>
<evidence type="ECO:0000256" key="12">
    <source>
        <dbReference type="PIRSR" id="PIRSR602081-1"/>
    </source>
</evidence>
<keyword evidence="6 12" id="KW-0274">FAD</keyword>
<dbReference type="InterPro" id="IPR014729">
    <property type="entry name" value="Rossmann-like_a/b/a_fold"/>
</dbReference>
<evidence type="ECO:0000256" key="14">
    <source>
        <dbReference type="RuleBase" id="RU004182"/>
    </source>
</evidence>
<dbReference type="PROSITE" id="PS00394">
    <property type="entry name" value="DNA_PHOTOLYASES_1_1"/>
    <property type="match status" value="1"/>
</dbReference>
<dbReference type="Proteomes" id="UP000251800">
    <property type="component" value="Unassembled WGS sequence"/>
</dbReference>
<dbReference type="InterPro" id="IPR036155">
    <property type="entry name" value="Crypto/Photolyase_N_sf"/>
</dbReference>
<dbReference type="PROSITE" id="PS51645">
    <property type="entry name" value="PHR_CRY_ALPHA_BETA"/>
    <property type="match status" value="1"/>
</dbReference>
<dbReference type="PRINTS" id="PR00147">
    <property type="entry name" value="DNAPHOTLYASE"/>
</dbReference>
<evidence type="ECO:0000256" key="8">
    <source>
        <dbReference type="ARBA" id="ARBA00031671"/>
    </source>
</evidence>
<dbReference type="EC" id="4.1.99.3" evidence="3"/>
<comment type="cofactor">
    <cofactor evidence="1">
        <name>(6R)-5,10-methylene-5,6,7,8-tetrahydrofolate</name>
        <dbReference type="ChEBI" id="CHEBI:15636"/>
    </cofactor>
</comment>